<dbReference type="AlphaFoldDB" id="A0A919VYH4"/>
<keyword evidence="2" id="KW-1185">Reference proteome</keyword>
<dbReference type="EMBL" id="BOQP01000043">
    <property type="protein sequence ID" value="GIM80412.1"/>
    <property type="molecule type" value="Genomic_DNA"/>
</dbReference>
<name>A0A919VYH4_9ACTN</name>
<sequence>MHDLHRGEGTRMGGSADALLNHRPQPGRIAALRCDVQLLTDPGKPFPVAAGHIFPGQLHQHQDRRRVAGIRPARVSRAIRVCNGSAGSADNSTDWTFRACTEARARIVLSAPTAPVRPQRIWWRGHRDGLGRADGWWRRDG</sequence>
<evidence type="ECO:0000313" key="2">
    <source>
        <dbReference type="Proteomes" id="UP000680865"/>
    </source>
</evidence>
<dbReference type="Proteomes" id="UP000680865">
    <property type="component" value="Unassembled WGS sequence"/>
</dbReference>
<gene>
    <name evidence="1" type="ORF">Aco04nite_70590</name>
</gene>
<accession>A0A919VYH4</accession>
<protein>
    <submittedName>
        <fullName evidence="1">Uncharacterized protein</fullName>
    </submittedName>
</protein>
<evidence type="ECO:0000313" key="1">
    <source>
        <dbReference type="EMBL" id="GIM80412.1"/>
    </source>
</evidence>
<comment type="caution">
    <text evidence="1">The sequence shown here is derived from an EMBL/GenBank/DDBJ whole genome shotgun (WGS) entry which is preliminary data.</text>
</comment>
<proteinExistence type="predicted"/>
<organism evidence="1 2">
    <name type="scientific">Winogradskya consettensis</name>
    <dbReference type="NCBI Taxonomy" id="113560"/>
    <lineage>
        <taxon>Bacteria</taxon>
        <taxon>Bacillati</taxon>
        <taxon>Actinomycetota</taxon>
        <taxon>Actinomycetes</taxon>
        <taxon>Micromonosporales</taxon>
        <taxon>Micromonosporaceae</taxon>
        <taxon>Winogradskya</taxon>
    </lineage>
</organism>
<reference evidence="1" key="1">
    <citation type="submission" date="2021-03" db="EMBL/GenBank/DDBJ databases">
        <title>Whole genome shotgun sequence of Actinoplanes consettensis NBRC 14913.</title>
        <authorList>
            <person name="Komaki H."/>
            <person name="Tamura T."/>
        </authorList>
    </citation>
    <scope>NUCLEOTIDE SEQUENCE</scope>
    <source>
        <strain evidence="1">NBRC 14913</strain>
    </source>
</reference>